<sequence>MSQGKMNDWRWVPTGMSVLGDVHIVTLCIATQESIDSVKTGLQQSGGACRTDWIASAIEQSLGYSKWLQIASVFMQEIQVYELDVVKPTGEKPFLFSVSPS</sequence>
<name>A0A8S1IV13_9CHLO</name>
<dbReference type="EMBL" id="CAJHUC010000306">
    <property type="protein sequence ID" value="CAD7695111.1"/>
    <property type="molecule type" value="Genomic_DNA"/>
</dbReference>
<reference evidence="1" key="1">
    <citation type="submission" date="2020-12" db="EMBL/GenBank/DDBJ databases">
        <authorList>
            <person name="Iha C."/>
        </authorList>
    </citation>
    <scope>NUCLEOTIDE SEQUENCE</scope>
</reference>
<evidence type="ECO:0000313" key="2">
    <source>
        <dbReference type="Proteomes" id="UP000708148"/>
    </source>
</evidence>
<accession>A0A8S1IV13</accession>
<evidence type="ECO:0000313" key="1">
    <source>
        <dbReference type="EMBL" id="CAD7695111.1"/>
    </source>
</evidence>
<gene>
    <name evidence="1" type="ORF">OSTQU699_LOCUS471</name>
</gene>
<keyword evidence="2" id="KW-1185">Reference proteome</keyword>
<proteinExistence type="predicted"/>
<organism evidence="1 2">
    <name type="scientific">Ostreobium quekettii</name>
    <dbReference type="NCBI Taxonomy" id="121088"/>
    <lineage>
        <taxon>Eukaryota</taxon>
        <taxon>Viridiplantae</taxon>
        <taxon>Chlorophyta</taxon>
        <taxon>core chlorophytes</taxon>
        <taxon>Ulvophyceae</taxon>
        <taxon>TCBD clade</taxon>
        <taxon>Bryopsidales</taxon>
        <taxon>Ostreobineae</taxon>
        <taxon>Ostreobiaceae</taxon>
        <taxon>Ostreobium</taxon>
    </lineage>
</organism>
<comment type="caution">
    <text evidence="1">The sequence shown here is derived from an EMBL/GenBank/DDBJ whole genome shotgun (WGS) entry which is preliminary data.</text>
</comment>
<dbReference type="Proteomes" id="UP000708148">
    <property type="component" value="Unassembled WGS sequence"/>
</dbReference>
<dbReference type="AlphaFoldDB" id="A0A8S1IV13"/>
<protein>
    <submittedName>
        <fullName evidence="1">Uncharacterized protein</fullName>
    </submittedName>
</protein>